<dbReference type="RefSeq" id="XP_070862704.1">
    <property type="nucleotide sequence ID" value="XM_071005290.1"/>
</dbReference>
<dbReference type="EMBL" id="JABSNW010000001">
    <property type="protein sequence ID" value="KAL2891524.1"/>
    <property type="molecule type" value="Genomic_DNA"/>
</dbReference>
<evidence type="ECO:0000313" key="4">
    <source>
        <dbReference type="EMBL" id="KAL2891524.1"/>
    </source>
</evidence>
<feature type="compositionally biased region" description="Low complexity" evidence="1">
    <location>
        <begin position="756"/>
        <end position="776"/>
    </location>
</feature>
<feature type="transmembrane region" description="Helical" evidence="2">
    <location>
        <begin position="499"/>
        <end position="523"/>
    </location>
</feature>
<proteinExistence type="predicted"/>
<dbReference type="InterPro" id="IPR007720">
    <property type="entry name" value="PigQ/GPI1"/>
</dbReference>
<organism evidence="4 5">
    <name type="scientific">Ceratocystis lukuohia</name>
    <dbReference type="NCBI Taxonomy" id="2019550"/>
    <lineage>
        <taxon>Eukaryota</taxon>
        <taxon>Fungi</taxon>
        <taxon>Dikarya</taxon>
        <taxon>Ascomycota</taxon>
        <taxon>Pezizomycotina</taxon>
        <taxon>Sordariomycetes</taxon>
        <taxon>Hypocreomycetidae</taxon>
        <taxon>Microascales</taxon>
        <taxon>Ceratocystidaceae</taxon>
        <taxon>Ceratocystis</taxon>
    </lineage>
</organism>
<name>A0ABR4MTC0_9PEZI</name>
<protein>
    <submittedName>
        <fullName evidence="4">N-acetylglucosaminyl-phosphatidylinositol biosynthetic protein gpi1</fullName>
    </submittedName>
</protein>
<accession>A0ABR4MTC0</accession>
<dbReference type="InterPro" id="IPR016098">
    <property type="entry name" value="CAP/MinC_C"/>
</dbReference>
<dbReference type="Pfam" id="PF05024">
    <property type="entry name" value="Gpi1"/>
    <property type="match status" value="1"/>
</dbReference>
<feature type="region of interest" description="Disordered" evidence="1">
    <location>
        <begin position="716"/>
        <end position="793"/>
    </location>
</feature>
<dbReference type="Pfam" id="PF16752">
    <property type="entry name" value="TBCC_N"/>
    <property type="match status" value="1"/>
</dbReference>
<dbReference type="PANTHER" id="PTHR21329:SF3">
    <property type="entry name" value="PHOSPHATIDYLINOSITOL N-ACETYLGLUCOSAMINYLTRANSFERASE SUBUNIT Q"/>
    <property type="match status" value="1"/>
</dbReference>
<feature type="transmembrane region" description="Helical" evidence="2">
    <location>
        <begin position="438"/>
        <end position="456"/>
    </location>
</feature>
<reference evidence="4 5" key="1">
    <citation type="submission" date="2020-05" db="EMBL/GenBank/DDBJ databases">
        <title>Ceratocystis lukuohia genome.</title>
        <authorList>
            <person name="Harrington T.C."/>
            <person name="Kim K."/>
            <person name="Mayers C.G."/>
        </authorList>
    </citation>
    <scope>NUCLEOTIDE SEQUENCE [LARGE SCALE GENOMIC DNA]</scope>
    <source>
        <strain evidence="4 5">C4212</strain>
    </source>
</reference>
<evidence type="ECO:0000259" key="3">
    <source>
        <dbReference type="Pfam" id="PF16752"/>
    </source>
</evidence>
<dbReference type="Proteomes" id="UP001610728">
    <property type="component" value="Unassembled WGS sequence"/>
</dbReference>
<gene>
    <name evidence="4" type="ORF">HOO65_010882</name>
</gene>
<feature type="transmembrane region" description="Helical" evidence="2">
    <location>
        <begin position="462"/>
        <end position="478"/>
    </location>
</feature>
<keyword evidence="5" id="KW-1185">Reference proteome</keyword>
<dbReference type="GeneID" id="98115128"/>
<keyword evidence="2" id="KW-0472">Membrane</keyword>
<evidence type="ECO:0000256" key="2">
    <source>
        <dbReference type="SAM" id="Phobius"/>
    </source>
</evidence>
<dbReference type="Gene3D" id="2.160.20.70">
    <property type="match status" value="1"/>
</dbReference>
<sequence>MPSPIRDGLMRIFWPADIPRSSFPGVIVGWKNSERDMFVVAILDVPDPRAVESHFRSNSLFRYAPHSVSRLFELCGRNSMRTLGLANQPQPSTLTDSDPSWIYAAINPNVRVPRIQCPTVSSIQIILFDRPIPSKMQYISLKPISLALADKNAIDHAAEDENEDEDDKQEHLLRAQKKRLIQRMKDHTITMRTRTAKETALPLIVNQINCSWELETLLQKNASMIGTRPKRSLSISERMAESATSAKNILLSCVCDIVLKYILPVIRQVFVLFIMGHRIAAEMLLQFLEFRARPGYAALKDLSATAQQVEIRLQQFCYWPTQNTMLRQRKQDWASVTTSHPDYIRFFNSLWLVANDVIIGMAIGSYIIEHCERVANQISHLLDMYTVLALQRSISWLMGWPAGLKLNNELAAFLGDLFLWVIDYWASFSSFAGASMPIAMFSDLLSGLTIHIYSFYLASARIFNWQLTILMSLFHLFRGKKHNVLRDRIDSCDYDLDQLLVGTILFTLLFFLLPTVVVFYLNFAVARMVIISLKAVFDSLLSCLNHFPLFAIMLRIKDPKRLPGGIRFELHDIEDYYPDEAAESDDDKTHDIPPTSIIYLQPIPLSFKDMFQQYSHMAQRILEDEPLPFFVNMDLELDNDQFYKHFQTTIAGLEERIAGVSAAQTAEQRNQNADAIRAGISQLTRELADASVRLPRYDQRNYNEALKTVTAKVNAATEKAAPKPRFQFRRSAVPSRSNGPCAADTRKLTTTHASASTQRLESQSQSQLLPQTQDSSPNDIGHGRENGVVSSEKDYNCEIKAQKSRVDDFKWLRANVSPNWSVLPKEKAIEDDVWKDIEADSSSEPAALLDRVKSW</sequence>
<evidence type="ECO:0000313" key="5">
    <source>
        <dbReference type="Proteomes" id="UP001610728"/>
    </source>
</evidence>
<dbReference type="InterPro" id="IPR038397">
    <property type="entry name" value="TBCC_N_sf"/>
</dbReference>
<dbReference type="PANTHER" id="PTHR21329">
    <property type="entry name" value="PHOSPHATIDYLINOSITOL N-ACETYLGLUCOSAMINYLTRANSFERASE SUBUNIT Q-RELATED"/>
    <property type="match status" value="1"/>
</dbReference>
<dbReference type="InterPro" id="IPR031925">
    <property type="entry name" value="TBCC_N"/>
</dbReference>
<keyword evidence="2" id="KW-1133">Transmembrane helix</keyword>
<dbReference type="Gene3D" id="1.20.58.1250">
    <property type="entry name" value="Tubulin Binding Cofactor C, N-terminal domain"/>
    <property type="match status" value="1"/>
</dbReference>
<feature type="transmembrane region" description="Helical" evidence="2">
    <location>
        <begin position="535"/>
        <end position="554"/>
    </location>
</feature>
<feature type="compositionally biased region" description="Basic and acidic residues" evidence="1">
    <location>
        <begin position="781"/>
        <end position="793"/>
    </location>
</feature>
<feature type="domain" description="Tubulin-specific chaperone C N-terminal" evidence="3">
    <location>
        <begin position="640"/>
        <end position="723"/>
    </location>
</feature>
<keyword evidence="2" id="KW-0812">Transmembrane</keyword>
<comment type="caution">
    <text evidence="4">The sequence shown here is derived from an EMBL/GenBank/DDBJ whole genome shotgun (WGS) entry which is preliminary data.</text>
</comment>
<evidence type="ECO:0000256" key="1">
    <source>
        <dbReference type="SAM" id="MobiDB-lite"/>
    </source>
</evidence>